<evidence type="ECO:0000313" key="4">
    <source>
        <dbReference type="EMBL" id="PRP99325.1"/>
    </source>
</evidence>
<evidence type="ECO:0000256" key="1">
    <source>
        <dbReference type="ARBA" id="ARBA00001933"/>
    </source>
</evidence>
<dbReference type="AlphaFoldDB" id="A0A2S9Y2K9"/>
<evidence type="ECO:0000313" key="5">
    <source>
        <dbReference type="Proteomes" id="UP000238823"/>
    </source>
</evidence>
<dbReference type="InterPro" id="IPR015422">
    <property type="entry name" value="PyrdxlP-dep_Trfase_small"/>
</dbReference>
<name>A0A2S9Y2K9_9BACT</name>
<dbReference type="PANTHER" id="PTHR42735">
    <property type="match status" value="1"/>
</dbReference>
<gene>
    <name evidence="4" type="ORF">ENSA7_63670</name>
</gene>
<sequence length="233" mass="25221">MATRQFEQAKKLTFVKDRIAAEYDKMMAEPRRAAKPYADEYPRCESLPEQGRSREQVLAQMQAMSDREASRWQEGFVSGAVYHGDLEHRRFLEQAYAIHSQTNPLHSDLWPSVTKYEAEIVAMTADMLGAEQAGSTAEVCGTVSSGGTESILMAMKTYAIGAALILALSAHGSGASKLRPSVSLAHKNRALPIGKNATVSLGTSTHDCEGIIVVPSPVVVPSEPIRACSIESP</sequence>
<dbReference type="GO" id="GO:0008117">
    <property type="term" value="F:sphinganine-1-phosphate aldolase activity"/>
    <property type="evidence" value="ECO:0007669"/>
    <property type="project" value="TreeGrafter"/>
</dbReference>
<dbReference type="InterPro" id="IPR015421">
    <property type="entry name" value="PyrdxlP-dep_Trfase_major"/>
</dbReference>
<comment type="cofactor">
    <cofactor evidence="1">
        <name>pyridoxal 5'-phosphate</name>
        <dbReference type="ChEBI" id="CHEBI:597326"/>
    </cofactor>
</comment>
<dbReference type="EMBL" id="PVNL01000121">
    <property type="protein sequence ID" value="PRP99325.1"/>
    <property type="molecule type" value="Genomic_DNA"/>
</dbReference>
<dbReference type="InterPro" id="IPR050477">
    <property type="entry name" value="GrpII_AminoAcid_Decarb"/>
</dbReference>
<keyword evidence="2" id="KW-0663">Pyridoxal phosphate</keyword>
<dbReference type="GO" id="GO:0030149">
    <property type="term" value="P:sphingolipid catabolic process"/>
    <property type="evidence" value="ECO:0007669"/>
    <property type="project" value="TreeGrafter"/>
</dbReference>
<dbReference type="Gene3D" id="3.90.1150.10">
    <property type="entry name" value="Aspartate Aminotransferase, domain 1"/>
    <property type="match status" value="1"/>
</dbReference>
<protein>
    <submittedName>
        <fullName evidence="4">Uncharacterized protein</fullName>
    </submittedName>
</protein>
<dbReference type="SUPFAM" id="SSF53383">
    <property type="entry name" value="PLP-dependent transferases"/>
    <property type="match status" value="1"/>
</dbReference>
<proteinExistence type="predicted"/>
<dbReference type="PANTHER" id="PTHR42735:SF6">
    <property type="entry name" value="SPHINGOSINE-1-PHOSPHATE LYASE 1"/>
    <property type="match status" value="1"/>
</dbReference>
<dbReference type="GO" id="GO:0016020">
    <property type="term" value="C:membrane"/>
    <property type="evidence" value="ECO:0007669"/>
    <property type="project" value="GOC"/>
</dbReference>
<dbReference type="InterPro" id="IPR015424">
    <property type="entry name" value="PyrdxlP-dep_Trfase"/>
</dbReference>
<comment type="caution">
    <text evidence="4">The sequence shown here is derived from an EMBL/GenBank/DDBJ whole genome shotgun (WGS) entry which is preliminary data.</text>
</comment>
<evidence type="ECO:0000256" key="2">
    <source>
        <dbReference type="ARBA" id="ARBA00022898"/>
    </source>
</evidence>
<accession>A0A2S9Y2K9</accession>
<dbReference type="Gene3D" id="3.40.640.10">
    <property type="entry name" value="Type I PLP-dependent aspartate aminotransferase-like (Major domain)"/>
    <property type="match status" value="1"/>
</dbReference>
<reference evidence="4 5" key="1">
    <citation type="submission" date="2018-03" db="EMBL/GenBank/DDBJ databases">
        <title>Draft Genome Sequences of the Obligatory Marine Myxobacteria Enhygromyxa salina SWB007.</title>
        <authorList>
            <person name="Poehlein A."/>
            <person name="Moghaddam J.A."/>
            <person name="Harms H."/>
            <person name="Alanjari M."/>
            <person name="Koenig G.M."/>
            <person name="Daniel R."/>
            <person name="Schaeberle T.F."/>
        </authorList>
    </citation>
    <scope>NUCLEOTIDE SEQUENCE [LARGE SCALE GENOMIC DNA]</scope>
    <source>
        <strain evidence="4 5">SWB007</strain>
    </source>
</reference>
<evidence type="ECO:0000256" key="3">
    <source>
        <dbReference type="ARBA" id="ARBA00023239"/>
    </source>
</evidence>
<organism evidence="4 5">
    <name type="scientific">Enhygromyxa salina</name>
    <dbReference type="NCBI Taxonomy" id="215803"/>
    <lineage>
        <taxon>Bacteria</taxon>
        <taxon>Pseudomonadati</taxon>
        <taxon>Myxococcota</taxon>
        <taxon>Polyangia</taxon>
        <taxon>Nannocystales</taxon>
        <taxon>Nannocystaceae</taxon>
        <taxon>Enhygromyxa</taxon>
    </lineage>
</organism>
<keyword evidence="3" id="KW-0456">Lyase</keyword>
<dbReference type="Proteomes" id="UP000238823">
    <property type="component" value="Unassembled WGS sequence"/>
</dbReference>